<accession>A0A3L7AW79</accession>
<feature type="transmembrane region" description="Helical" evidence="1">
    <location>
        <begin position="83"/>
        <end position="101"/>
    </location>
</feature>
<sequence length="411" mass="42461">MKRTQVALLAALEALIALAISVGVLVVPATLIWAIGTGFSEFWSLFWRSSVDFWLLGHGVHLNVELSADTVAPFGLAGASDPFVLSLAPIGITALVIWLAYRSGTRSADSGHPITALIAGTVTYALLSCGVVFTSGSEIISTDRVTGLIFPPLIFAAAMALGLVVARYRAGERFPLDTLPERLGEPRSTIAFASLRGGALASGALIGVAGLLTAILLLVNYPLIIGLYETTELGVGGGIVITLAQLLYLPTLIIWAASWLIGPGFAVGANSIFSPLGTVAGPLPALPVFGVLPSSSSPLTWILLIVPILCGFLAGLWIRRRRVESGELSMGEGAITAAGSAVVAGVLLGLLAWFAAGAFGPGRLAEMGPTAWLVGLVFAGEILVGALIGLVSGRSVETVEEPRFLSGVSER</sequence>
<feature type="transmembrane region" description="Helical" evidence="1">
    <location>
        <begin position="7"/>
        <end position="35"/>
    </location>
</feature>
<organism evidence="2 3">
    <name type="scientific">Mycetocola lacteus</name>
    <dbReference type="NCBI Taxonomy" id="76637"/>
    <lineage>
        <taxon>Bacteria</taxon>
        <taxon>Bacillati</taxon>
        <taxon>Actinomycetota</taxon>
        <taxon>Actinomycetes</taxon>
        <taxon>Micrococcales</taxon>
        <taxon>Microbacteriaceae</taxon>
        <taxon>Mycetocola</taxon>
    </lineage>
</organism>
<keyword evidence="1" id="KW-0812">Transmembrane</keyword>
<evidence type="ECO:0000313" key="3">
    <source>
        <dbReference type="Proteomes" id="UP000269438"/>
    </source>
</evidence>
<name>A0A3L7AW79_9MICO</name>
<dbReference type="Proteomes" id="UP000269438">
    <property type="component" value="Unassembled WGS sequence"/>
</dbReference>
<keyword evidence="3" id="KW-1185">Reference proteome</keyword>
<feature type="transmembrane region" description="Helical" evidence="1">
    <location>
        <begin position="197"/>
        <end position="219"/>
    </location>
</feature>
<keyword evidence="1" id="KW-1133">Transmembrane helix</keyword>
<feature type="transmembrane region" description="Helical" evidence="1">
    <location>
        <begin position="371"/>
        <end position="393"/>
    </location>
</feature>
<evidence type="ECO:0000256" key="1">
    <source>
        <dbReference type="SAM" id="Phobius"/>
    </source>
</evidence>
<feature type="transmembrane region" description="Helical" evidence="1">
    <location>
        <begin position="145"/>
        <end position="166"/>
    </location>
</feature>
<dbReference type="AlphaFoldDB" id="A0A3L7AW79"/>
<feature type="transmembrane region" description="Helical" evidence="1">
    <location>
        <begin position="239"/>
        <end position="261"/>
    </location>
</feature>
<proteinExistence type="predicted"/>
<protein>
    <submittedName>
        <fullName evidence="2">Uncharacterized protein</fullName>
    </submittedName>
</protein>
<feature type="transmembrane region" description="Helical" evidence="1">
    <location>
        <begin position="338"/>
        <end position="359"/>
    </location>
</feature>
<feature type="transmembrane region" description="Helical" evidence="1">
    <location>
        <begin position="298"/>
        <end position="318"/>
    </location>
</feature>
<dbReference type="InterPro" id="IPR045931">
    <property type="entry name" value="DUF6350"/>
</dbReference>
<keyword evidence="1" id="KW-0472">Membrane</keyword>
<dbReference type="RefSeq" id="WP_121687448.1">
    <property type="nucleotide sequence ID" value="NZ_RCUY01000002.1"/>
</dbReference>
<dbReference type="OrthoDB" id="3742900at2"/>
<dbReference type="EMBL" id="RCUY01000002">
    <property type="protein sequence ID" value="RLP83788.1"/>
    <property type="molecule type" value="Genomic_DNA"/>
</dbReference>
<feature type="transmembrane region" description="Helical" evidence="1">
    <location>
        <begin position="113"/>
        <end position="133"/>
    </location>
</feature>
<gene>
    <name evidence="2" type="ORF">D9V34_02975</name>
</gene>
<comment type="caution">
    <text evidence="2">The sequence shown here is derived from an EMBL/GenBank/DDBJ whole genome shotgun (WGS) entry which is preliminary data.</text>
</comment>
<dbReference type="Pfam" id="PF19877">
    <property type="entry name" value="DUF6350"/>
    <property type="match status" value="1"/>
</dbReference>
<reference evidence="2 3" key="1">
    <citation type="submission" date="2018-10" db="EMBL/GenBank/DDBJ databases">
        <authorList>
            <person name="Li J."/>
        </authorList>
    </citation>
    <scope>NUCLEOTIDE SEQUENCE [LARGE SCALE GENOMIC DNA]</scope>
    <source>
        <strain evidence="2 3">JCM 11654</strain>
    </source>
</reference>
<evidence type="ECO:0000313" key="2">
    <source>
        <dbReference type="EMBL" id="RLP83788.1"/>
    </source>
</evidence>